<evidence type="ECO:0000313" key="3">
    <source>
        <dbReference type="RefSeq" id="XP_022290707.1"/>
    </source>
</evidence>
<dbReference type="InterPro" id="IPR043129">
    <property type="entry name" value="ATPase_NBD"/>
</dbReference>
<accession>A0A8B8AGS9</accession>
<organism evidence="1 3">
    <name type="scientific">Crassostrea virginica</name>
    <name type="common">Eastern oyster</name>
    <dbReference type="NCBI Taxonomy" id="6565"/>
    <lineage>
        <taxon>Eukaryota</taxon>
        <taxon>Metazoa</taxon>
        <taxon>Spiralia</taxon>
        <taxon>Lophotrochozoa</taxon>
        <taxon>Mollusca</taxon>
        <taxon>Bivalvia</taxon>
        <taxon>Autobranchia</taxon>
        <taxon>Pteriomorphia</taxon>
        <taxon>Ostreida</taxon>
        <taxon>Ostreoidea</taxon>
        <taxon>Ostreidae</taxon>
        <taxon>Crassostrea</taxon>
    </lineage>
</organism>
<dbReference type="GeneID" id="111102310"/>
<dbReference type="Gene3D" id="3.30.420.40">
    <property type="match status" value="2"/>
</dbReference>
<keyword evidence="1" id="KW-1185">Reference proteome</keyword>
<sequence>MSSLVVVAINIGTTHSGYAFSTRHDYIRDHQKISIPAWPSYSGLCPPLTSSCILFDAAGDFHSFGFEAEEKYADLTLENKHQDWYYFNMICEKMAGISRDKLFIVREPEAASWTCMRIPNEEKCESSSFEGLISGSKYIVVNVGDPRTDITFHEVQGDGTLKDLCQAQDNHQGGNNLVSSFMNLISDLLGNDVISAFNSEYKFDSQELQNDFKIRMKAMKPDCVDNITFRVPMSLIEIICKFNPNKEKVLTLDARFKEQATVIGNKLRINAELLKTVFDKSYERTFRDVHQLLRHPSMRGITSILLVGEFAVYPMLHKVVKQIFPDKRVIVPPNPDFAVLKGAVIYGHFFN</sequence>
<dbReference type="PANTHER" id="PTHR14187">
    <property type="entry name" value="ALPHA KINASE/ELONGATION FACTOR 2 KINASE"/>
    <property type="match status" value="1"/>
</dbReference>
<dbReference type="Gene3D" id="3.90.640.10">
    <property type="entry name" value="Actin, Chain A, domain 4"/>
    <property type="match status" value="1"/>
</dbReference>
<gene>
    <name evidence="2 3" type="primary">LOC111102310</name>
</gene>
<reference evidence="2 3" key="1">
    <citation type="submission" date="2025-04" db="UniProtKB">
        <authorList>
            <consortium name="RefSeq"/>
        </authorList>
    </citation>
    <scope>IDENTIFICATION</scope>
    <source>
        <tissue evidence="2 3">Whole sample</tissue>
    </source>
</reference>
<proteinExistence type="predicted"/>
<dbReference type="PANTHER" id="PTHR14187:SF5">
    <property type="entry name" value="HEAT SHOCK 70 KDA PROTEIN 12A"/>
    <property type="match status" value="1"/>
</dbReference>
<evidence type="ECO:0000313" key="2">
    <source>
        <dbReference type="RefSeq" id="XP_022290706.1"/>
    </source>
</evidence>
<dbReference type="RefSeq" id="XP_022290707.1">
    <property type="nucleotide sequence ID" value="XM_022434999.1"/>
</dbReference>
<dbReference type="SUPFAM" id="SSF53067">
    <property type="entry name" value="Actin-like ATPase domain"/>
    <property type="match status" value="1"/>
</dbReference>
<dbReference type="AlphaFoldDB" id="A0A8B8AGS9"/>
<dbReference type="KEGG" id="cvn:111102310"/>
<protein>
    <submittedName>
        <fullName evidence="2 3">Heat shock 70 kDa protein 12A-like</fullName>
    </submittedName>
</protein>
<dbReference type="Proteomes" id="UP000694844">
    <property type="component" value="Chromosome 6"/>
</dbReference>
<dbReference type="OrthoDB" id="6064993at2759"/>
<name>A0A8B8AGS9_CRAVI</name>
<dbReference type="RefSeq" id="XP_022290706.1">
    <property type="nucleotide sequence ID" value="XM_022434998.1"/>
</dbReference>
<evidence type="ECO:0000313" key="1">
    <source>
        <dbReference type="Proteomes" id="UP000694844"/>
    </source>
</evidence>
<dbReference type="CDD" id="cd10229">
    <property type="entry name" value="ASKHA_NBD_HSP70_HSPA12"/>
    <property type="match status" value="1"/>
</dbReference>